<evidence type="ECO:0000259" key="7">
    <source>
        <dbReference type="PROSITE" id="PS50110"/>
    </source>
</evidence>
<dbReference type="AlphaFoldDB" id="A0A9Y2AKZ2"/>
<dbReference type="InterPro" id="IPR058245">
    <property type="entry name" value="NreC/VraR/RcsB-like_REC"/>
</dbReference>
<dbReference type="PROSITE" id="PS50043">
    <property type="entry name" value="HTH_LUXR_2"/>
    <property type="match status" value="1"/>
</dbReference>
<dbReference type="InterPro" id="IPR011006">
    <property type="entry name" value="CheY-like_superfamily"/>
</dbReference>
<gene>
    <name evidence="8" type="ORF">P3F81_08245</name>
</gene>
<dbReference type="SUPFAM" id="SSF52172">
    <property type="entry name" value="CheY-like"/>
    <property type="match status" value="1"/>
</dbReference>
<evidence type="ECO:0000256" key="1">
    <source>
        <dbReference type="ARBA" id="ARBA00022553"/>
    </source>
</evidence>
<protein>
    <submittedName>
        <fullName evidence="8">Response regulator transcription factor</fullName>
    </submittedName>
</protein>
<dbReference type="PANTHER" id="PTHR43214">
    <property type="entry name" value="TWO-COMPONENT RESPONSE REGULATOR"/>
    <property type="match status" value="1"/>
</dbReference>
<evidence type="ECO:0000256" key="5">
    <source>
        <dbReference type="PROSITE-ProRule" id="PRU00169"/>
    </source>
</evidence>
<dbReference type="PANTHER" id="PTHR43214:SF41">
    <property type="entry name" value="NITRATE_NITRITE RESPONSE REGULATOR PROTEIN NARP"/>
    <property type="match status" value="1"/>
</dbReference>
<dbReference type="CDD" id="cd17535">
    <property type="entry name" value="REC_NarL-like"/>
    <property type="match status" value="1"/>
</dbReference>
<feature type="domain" description="HTH luxR-type" evidence="6">
    <location>
        <begin position="150"/>
        <end position="215"/>
    </location>
</feature>
<dbReference type="GO" id="GO:0003677">
    <property type="term" value="F:DNA binding"/>
    <property type="evidence" value="ECO:0007669"/>
    <property type="project" value="UniProtKB-KW"/>
</dbReference>
<dbReference type="SUPFAM" id="SSF46894">
    <property type="entry name" value="C-terminal effector domain of the bipartite response regulators"/>
    <property type="match status" value="1"/>
</dbReference>
<evidence type="ECO:0000313" key="8">
    <source>
        <dbReference type="EMBL" id="WIW71977.1"/>
    </source>
</evidence>
<name>A0A9Y2AKZ2_9FIRM</name>
<dbReference type="PROSITE" id="PS50110">
    <property type="entry name" value="RESPONSE_REGULATORY"/>
    <property type="match status" value="1"/>
</dbReference>
<organism evidence="8 9">
    <name type="scientific">Selenobaculum gibii</name>
    <dbReference type="NCBI Taxonomy" id="3054208"/>
    <lineage>
        <taxon>Bacteria</taxon>
        <taxon>Bacillati</taxon>
        <taxon>Bacillota</taxon>
        <taxon>Negativicutes</taxon>
        <taxon>Selenomonadales</taxon>
        <taxon>Selenomonadaceae</taxon>
        <taxon>Selenobaculum</taxon>
    </lineage>
</organism>
<feature type="modified residue" description="4-aspartylphosphate" evidence="5">
    <location>
        <position position="57"/>
    </location>
</feature>
<keyword evidence="9" id="KW-1185">Reference proteome</keyword>
<reference evidence="8" key="1">
    <citation type="submission" date="2023-03" db="EMBL/GenBank/DDBJ databases">
        <title>Selenobaculum gbiensis gen. nov. sp. nov., a new bacterium isolated from the gut microbiota of IBD patient.</title>
        <authorList>
            <person name="Yeo S."/>
            <person name="Park H."/>
            <person name="Huh C.S."/>
        </authorList>
    </citation>
    <scope>NUCLEOTIDE SEQUENCE</scope>
    <source>
        <strain evidence="8">ICN-92133</strain>
    </source>
</reference>
<dbReference type="EMBL" id="CP120678">
    <property type="protein sequence ID" value="WIW71977.1"/>
    <property type="molecule type" value="Genomic_DNA"/>
</dbReference>
<dbReference type="RefSeq" id="WP_147669779.1">
    <property type="nucleotide sequence ID" value="NZ_CP120678.1"/>
</dbReference>
<dbReference type="GO" id="GO:0006355">
    <property type="term" value="P:regulation of DNA-templated transcription"/>
    <property type="evidence" value="ECO:0007669"/>
    <property type="project" value="InterPro"/>
</dbReference>
<evidence type="ECO:0000313" key="9">
    <source>
        <dbReference type="Proteomes" id="UP001243623"/>
    </source>
</evidence>
<keyword evidence="3" id="KW-0238">DNA-binding</keyword>
<keyword evidence="4" id="KW-0804">Transcription</keyword>
<accession>A0A9Y2AKZ2</accession>
<dbReference type="PRINTS" id="PR00038">
    <property type="entry name" value="HTHLUXR"/>
</dbReference>
<dbReference type="KEGG" id="sgbi:P3F81_08245"/>
<dbReference type="Gene3D" id="3.40.50.2300">
    <property type="match status" value="1"/>
</dbReference>
<dbReference type="InterPro" id="IPR039420">
    <property type="entry name" value="WalR-like"/>
</dbReference>
<dbReference type="Pfam" id="PF00196">
    <property type="entry name" value="GerE"/>
    <property type="match status" value="1"/>
</dbReference>
<sequence length="228" mass="25325">MMKKTKIILADDHAILRTGLKLLLSNEESVEVVGEASNGNEVLELTEKIPADVLILDLSMPGVHGLDVIKELKEHNNPINILVLTMHSEEQYIKTAMEAGASGYLEKSAFDTELLTAVKTVAAGKIYLNNQHALLMVNSLLNNTSEETKEKDPYVLLSKREIEVLKLFVRGYSLSEIGKMLSLSLKTIDTYKTRIFVKLGLTKKSELVQYALEHGILTADDNDMPTLD</sequence>
<evidence type="ECO:0000256" key="4">
    <source>
        <dbReference type="ARBA" id="ARBA00023163"/>
    </source>
</evidence>
<dbReference type="InterPro" id="IPR000792">
    <property type="entry name" value="Tscrpt_reg_LuxR_C"/>
</dbReference>
<dbReference type="SMART" id="SM00421">
    <property type="entry name" value="HTH_LUXR"/>
    <property type="match status" value="1"/>
</dbReference>
<dbReference type="SMART" id="SM00448">
    <property type="entry name" value="REC"/>
    <property type="match status" value="1"/>
</dbReference>
<evidence type="ECO:0000256" key="2">
    <source>
        <dbReference type="ARBA" id="ARBA00023015"/>
    </source>
</evidence>
<keyword evidence="2" id="KW-0805">Transcription regulation</keyword>
<evidence type="ECO:0000259" key="6">
    <source>
        <dbReference type="PROSITE" id="PS50043"/>
    </source>
</evidence>
<feature type="domain" description="Response regulatory" evidence="7">
    <location>
        <begin position="6"/>
        <end position="122"/>
    </location>
</feature>
<dbReference type="InterPro" id="IPR016032">
    <property type="entry name" value="Sig_transdc_resp-reg_C-effctor"/>
</dbReference>
<dbReference type="Pfam" id="PF00072">
    <property type="entry name" value="Response_reg"/>
    <property type="match status" value="1"/>
</dbReference>
<proteinExistence type="predicted"/>
<dbReference type="Proteomes" id="UP001243623">
    <property type="component" value="Chromosome"/>
</dbReference>
<keyword evidence="1 5" id="KW-0597">Phosphoprotein</keyword>
<dbReference type="CDD" id="cd06170">
    <property type="entry name" value="LuxR_C_like"/>
    <property type="match status" value="1"/>
</dbReference>
<dbReference type="InterPro" id="IPR001789">
    <property type="entry name" value="Sig_transdc_resp-reg_receiver"/>
</dbReference>
<evidence type="ECO:0000256" key="3">
    <source>
        <dbReference type="ARBA" id="ARBA00023125"/>
    </source>
</evidence>
<dbReference type="GO" id="GO:0000160">
    <property type="term" value="P:phosphorelay signal transduction system"/>
    <property type="evidence" value="ECO:0007669"/>
    <property type="project" value="InterPro"/>
</dbReference>